<comment type="caution">
    <text evidence="2">The sequence shown here is derived from an EMBL/GenBank/DDBJ whole genome shotgun (WGS) entry which is preliminary data.</text>
</comment>
<dbReference type="Pfam" id="PF05940">
    <property type="entry name" value="NnrS"/>
    <property type="match status" value="1"/>
</dbReference>
<feature type="transmembrane region" description="Helical" evidence="1">
    <location>
        <begin position="73"/>
        <end position="92"/>
    </location>
</feature>
<feature type="transmembrane region" description="Helical" evidence="1">
    <location>
        <begin position="379"/>
        <end position="397"/>
    </location>
</feature>
<evidence type="ECO:0000313" key="3">
    <source>
        <dbReference type="Proteomes" id="UP000532373"/>
    </source>
</evidence>
<dbReference type="Proteomes" id="UP000532373">
    <property type="component" value="Unassembled WGS sequence"/>
</dbReference>
<dbReference type="EMBL" id="JACHGI010000001">
    <property type="protein sequence ID" value="MBB6464946.1"/>
    <property type="molecule type" value="Genomic_DNA"/>
</dbReference>
<reference evidence="2 3" key="1">
    <citation type="submission" date="2020-08" db="EMBL/GenBank/DDBJ databases">
        <title>Genomic Encyclopedia of Type Strains, Phase IV (KMG-IV): sequencing the most valuable type-strain genomes for metagenomic binning, comparative biology and taxonomic classification.</title>
        <authorList>
            <person name="Goeker M."/>
        </authorList>
    </citation>
    <scope>NUCLEOTIDE SEQUENCE [LARGE SCALE GENOMIC DNA]</scope>
    <source>
        <strain evidence="2 3">DSM 17454</strain>
    </source>
</reference>
<proteinExistence type="predicted"/>
<name>A0A8E2B9Y1_9HYPH</name>
<accession>A0A8E2B9Y1</accession>
<feature type="transmembrane region" description="Helical" evidence="1">
    <location>
        <begin position="249"/>
        <end position="268"/>
    </location>
</feature>
<feature type="transmembrane region" description="Helical" evidence="1">
    <location>
        <begin position="188"/>
        <end position="205"/>
    </location>
</feature>
<keyword evidence="1" id="KW-0472">Membrane</keyword>
<protein>
    <submittedName>
        <fullName evidence="2">Uncharacterized protein involved in response to NO</fullName>
    </submittedName>
</protein>
<feature type="transmembrane region" description="Helical" evidence="1">
    <location>
        <begin position="104"/>
        <end position="127"/>
    </location>
</feature>
<evidence type="ECO:0000256" key="1">
    <source>
        <dbReference type="SAM" id="Phobius"/>
    </source>
</evidence>
<feature type="transmembrane region" description="Helical" evidence="1">
    <location>
        <begin position="310"/>
        <end position="335"/>
    </location>
</feature>
<feature type="transmembrane region" description="Helical" evidence="1">
    <location>
        <begin position="133"/>
        <end position="151"/>
    </location>
</feature>
<keyword evidence="1" id="KW-1133">Transmembrane helix</keyword>
<feature type="transmembrane region" description="Helical" evidence="1">
    <location>
        <begin position="33"/>
        <end position="53"/>
    </location>
</feature>
<dbReference type="InterPro" id="IPR010266">
    <property type="entry name" value="NnrS"/>
</dbReference>
<organism evidence="2 3">
    <name type="scientific">Aminobacter carboxidus</name>
    <dbReference type="NCBI Taxonomy" id="376165"/>
    <lineage>
        <taxon>Bacteria</taxon>
        <taxon>Pseudomonadati</taxon>
        <taxon>Pseudomonadota</taxon>
        <taxon>Alphaproteobacteria</taxon>
        <taxon>Hyphomicrobiales</taxon>
        <taxon>Phyllobacteriaceae</taxon>
        <taxon>Aminobacter</taxon>
    </lineage>
</organism>
<feature type="transmembrane region" description="Helical" evidence="1">
    <location>
        <begin position="347"/>
        <end position="367"/>
    </location>
</feature>
<dbReference type="AlphaFoldDB" id="A0A8E2B9Y1"/>
<sequence length="402" mass="43089">MTARFFLKVARMGIPRLRSYKGPAILSYGFRPFFLLGSLYAGLSILFWLPLYAGHLETYSLLAPLDWHVHEMLFGYLAAIVTGFLLTAIPNWTGRLPVQGYPLLGLVSIWIAGRFAVFFSSVIGWQVAATVDAAFLGAVALAATIEIVAGRNWRNLKVLLPLAMLLAANVCFHLEAHYFGLSDMSRRLGMSAAVLLVMIIGGRIIPSFTRNWLVRQNPGRLPVPFNRFDVVSLVVGALALVAWCFFPISVGTAVALGIAAALQSVRLARWAGDRTIKDPLVLVLHFAYGFIPLGFALVAASIVFPESLPIAAGMHALGGGAIGAMTLSVMVRATLGHTGRPLKAGHGAAFLFLAIIAAAGLRIAAVFLPELHLIEMAGAAWSVAFLGFAALFGKALLQPKLT</sequence>
<feature type="transmembrane region" description="Helical" evidence="1">
    <location>
        <begin position="280"/>
        <end position="304"/>
    </location>
</feature>
<gene>
    <name evidence="2" type="ORF">HNQ96_000793</name>
</gene>
<evidence type="ECO:0000313" key="2">
    <source>
        <dbReference type="EMBL" id="MBB6464946.1"/>
    </source>
</evidence>
<keyword evidence="1" id="KW-0812">Transmembrane</keyword>